<feature type="binding site" evidence="6">
    <location>
        <begin position="264"/>
        <end position="265"/>
    </location>
    <ligand>
        <name>carbamoyl phosphate</name>
        <dbReference type="ChEBI" id="CHEBI:58228"/>
    </ligand>
</feature>
<evidence type="ECO:0000259" key="7">
    <source>
        <dbReference type="Pfam" id="PF00185"/>
    </source>
</evidence>
<evidence type="ECO:0000256" key="5">
    <source>
        <dbReference type="ARBA" id="ARBA00048772"/>
    </source>
</evidence>
<feature type="binding site" evidence="6">
    <location>
        <position position="224"/>
    </location>
    <ligand>
        <name>L-ornithine</name>
        <dbReference type="ChEBI" id="CHEBI:46911"/>
    </ligand>
</feature>
<dbReference type="InterPro" id="IPR024904">
    <property type="entry name" value="OTCase_ArgI"/>
</dbReference>
<dbReference type="Gene3D" id="3.40.50.1370">
    <property type="entry name" value="Aspartate/ornithine carbamoyltransferase"/>
    <property type="match status" value="2"/>
</dbReference>
<dbReference type="PANTHER" id="PTHR45753">
    <property type="entry name" value="ORNITHINE CARBAMOYLTRANSFERASE, MITOCHONDRIAL"/>
    <property type="match status" value="1"/>
</dbReference>
<dbReference type="EMBL" id="FZOB01000004">
    <property type="protein sequence ID" value="SNR72209.1"/>
    <property type="molecule type" value="Genomic_DNA"/>
</dbReference>
<dbReference type="GO" id="GO:0019240">
    <property type="term" value="P:citrulline biosynthetic process"/>
    <property type="evidence" value="ECO:0007669"/>
    <property type="project" value="TreeGrafter"/>
</dbReference>
<feature type="binding site" evidence="6">
    <location>
        <begin position="228"/>
        <end position="229"/>
    </location>
    <ligand>
        <name>L-ornithine</name>
        <dbReference type="ChEBI" id="CHEBI:46911"/>
    </ligand>
</feature>
<reference evidence="10" key="1">
    <citation type="submission" date="2017-06" db="EMBL/GenBank/DDBJ databases">
        <authorList>
            <person name="Varghese N."/>
            <person name="Submissions S."/>
        </authorList>
    </citation>
    <scope>NUCLEOTIDE SEQUENCE [LARGE SCALE GENOMIC DNA]</scope>
    <source>
        <strain evidence="10">DSM 15668</strain>
    </source>
</reference>
<dbReference type="FunFam" id="3.40.50.1370:FF:000008">
    <property type="entry name" value="Ornithine carbamoyltransferase"/>
    <property type="match status" value="1"/>
</dbReference>
<comment type="catalytic activity">
    <reaction evidence="5 6">
        <text>carbamoyl phosphate + L-ornithine = L-citrulline + phosphate + H(+)</text>
        <dbReference type="Rhea" id="RHEA:19513"/>
        <dbReference type="ChEBI" id="CHEBI:15378"/>
        <dbReference type="ChEBI" id="CHEBI:43474"/>
        <dbReference type="ChEBI" id="CHEBI:46911"/>
        <dbReference type="ChEBI" id="CHEBI:57743"/>
        <dbReference type="ChEBI" id="CHEBI:58228"/>
        <dbReference type="EC" id="2.1.3.3"/>
    </reaction>
</comment>
<comment type="similarity">
    <text evidence="2 6">Belongs to the aspartate/ornithine carbamoyltransferase superfamily. OTCase family.</text>
</comment>
<dbReference type="RefSeq" id="WP_089322784.1">
    <property type="nucleotide sequence ID" value="NZ_FZOB01000004.1"/>
</dbReference>
<evidence type="ECO:0000256" key="6">
    <source>
        <dbReference type="HAMAP-Rule" id="MF_01109"/>
    </source>
</evidence>
<dbReference type="GO" id="GO:0016597">
    <property type="term" value="F:amino acid binding"/>
    <property type="evidence" value="ECO:0007669"/>
    <property type="project" value="InterPro"/>
</dbReference>
<dbReference type="InterPro" id="IPR006131">
    <property type="entry name" value="Asp_carbamoyltransf_Asp/Orn-bd"/>
</dbReference>
<dbReference type="NCBIfam" id="NF001986">
    <property type="entry name" value="PRK00779.1"/>
    <property type="match status" value="1"/>
</dbReference>
<dbReference type="Pfam" id="PF00185">
    <property type="entry name" value="OTCace"/>
    <property type="match status" value="1"/>
</dbReference>
<dbReference type="PROSITE" id="PS00097">
    <property type="entry name" value="CARBAMOYLTRANSFERASE"/>
    <property type="match status" value="1"/>
</dbReference>
<dbReference type="GO" id="GO:0042450">
    <property type="term" value="P:L-arginine biosynthetic process via ornithine"/>
    <property type="evidence" value="ECO:0007669"/>
    <property type="project" value="UniProtKB-UniRule"/>
</dbReference>
<comment type="subcellular location">
    <subcellularLocation>
        <location evidence="6">Cytoplasm</location>
    </subcellularLocation>
</comment>
<dbReference type="InterPro" id="IPR006130">
    <property type="entry name" value="Asp/Orn_carbamoylTrfase"/>
</dbReference>
<keyword evidence="10" id="KW-1185">Reference proteome</keyword>
<feature type="binding site" evidence="6">
    <location>
        <position position="160"/>
    </location>
    <ligand>
        <name>L-ornithine</name>
        <dbReference type="ChEBI" id="CHEBI:46911"/>
    </ligand>
</feature>
<feature type="domain" description="Aspartate/ornithine carbamoyltransferase Asp/Orn-binding" evidence="7">
    <location>
        <begin position="148"/>
        <end position="302"/>
    </location>
</feature>
<feature type="binding site" evidence="6">
    <location>
        <position position="78"/>
    </location>
    <ligand>
        <name>carbamoyl phosphate</name>
        <dbReference type="ChEBI" id="CHEBI:58228"/>
    </ligand>
</feature>
<proteinExistence type="inferred from homology"/>
<dbReference type="HAMAP" id="MF_01109">
    <property type="entry name" value="OTCase"/>
    <property type="match status" value="1"/>
</dbReference>
<name>A0A238YP60_9BACT</name>
<gene>
    <name evidence="9" type="ORF">SAMN06265340_10431</name>
</gene>
<evidence type="ECO:0000259" key="8">
    <source>
        <dbReference type="Pfam" id="PF02729"/>
    </source>
</evidence>
<feature type="binding site" evidence="6">
    <location>
        <begin position="51"/>
        <end position="54"/>
    </location>
    <ligand>
        <name>carbamoyl phosphate</name>
        <dbReference type="ChEBI" id="CHEBI:58228"/>
    </ligand>
</feature>
<evidence type="ECO:0000256" key="3">
    <source>
        <dbReference type="ARBA" id="ARBA00013007"/>
    </source>
</evidence>
<keyword evidence="4 6" id="KW-0808">Transferase</keyword>
<dbReference type="NCBIfam" id="TIGR00658">
    <property type="entry name" value="orni_carb_tr"/>
    <property type="match status" value="1"/>
</dbReference>
<feature type="binding site" evidence="6">
    <location>
        <begin position="129"/>
        <end position="132"/>
    </location>
    <ligand>
        <name>carbamoyl phosphate</name>
        <dbReference type="ChEBI" id="CHEBI:58228"/>
    </ligand>
</feature>
<evidence type="ECO:0000313" key="9">
    <source>
        <dbReference type="EMBL" id="SNR72209.1"/>
    </source>
</evidence>
<evidence type="ECO:0000313" key="10">
    <source>
        <dbReference type="Proteomes" id="UP000198405"/>
    </source>
</evidence>
<sequence>MRDFISMLDITKEELKDLLKLTETLKEKQKKGEIFEPLKGKTLALIFEKPSTRTRVSFEVGVIQLGGHGIYMDTRSSQLGRGEPIKDTARVLSRYVDGIVIRTFKQERIVELGRYSKVPVINALSNEEHPCQILADLFTIKEYCRDFKGLKVAFLGDGNNVCNSWLIGAAMTGINFYAATPQGYEPSEFYIKKAEEIAKTTSAEIVITNDPVEAVKEANIVYTDVWASMGQEEETEKRREIFMPYQVNSELLKHAKPDVLFMHCLPAHRGEEVTEDVIESCRSIVWDQAENRLHTQKALLTMLIR</sequence>
<dbReference type="PRINTS" id="PR00100">
    <property type="entry name" value="AOTCASE"/>
</dbReference>
<organism evidence="9 10">
    <name type="scientific">Desulfurobacterium atlanticum</name>
    <dbReference type="NCBI Taxonomy" id="240169"/>
    <lineage>
        <taxon>Bacteria</taxon>
        <taxon>Pseudomonadati</taxon>
        <taxon>Aquificota</taxon>
        <taxon>Aquificia</taxon>
        <taxon>Desulfurobacteriales</taxon>
        <taxon>Desulfurobacteriaceae</taxon>
        <taxon>Desulfurobacterium</taxon>
    </lineage>
</organism>
<feature type="binding site" evidence="6">
    <location>
        <position position="292"/>
    </location>
    <ligand>
        <name>carbamoyl phosphate</name>
        <dbReference type="ChEBI" id="CHEBI:58228"/>
    </ligand>
</feature>
<dbReference type="SUPFAM" id="SSF53671">
    <property type="entry name" value="Aspartate/ornithine carbamoyltransferase"/>
    <property type="match status" value="1"/>
</dbReference>
<dbReference type="Pfam" id="PF02729">
    <property type="entry name" value="OTCace_N"/>
    <property type="match status" value="1"/>
</dbReference>
<dbReference type="AlphaFoldDB" id="A0A238YP60"/>
<protein>
    <recommendedName>
        <fullName evidence="3 6">Ornithine carbamoyltransferase</fullName>
        <shortName evidence="6">OTCase</shortName>
        <ecNumber evidence="3 6">2.1.3.3</ecNumber>
    </recommendedName>
</protein>
<keyword evidence="6" id="KW-0963">Cytoplasm</keyword>
<feature type="domain" description="Aspartate/ornithine carbamoyltransferase carbamoyl-P binding" evidence="8">
    <location>
        <begin position="2"/>
        <end position="142"/>
    </location>
</feature>
<dbReference type="PANTHER" id="PTHR45753:SF3">
    <property type="entry name" value="ORNITHINE TRANSCARBAMYLASE, MITOCHONDRIAL"/>
    <property type="match status" value="1"/>
</dbReference>
<dbReference type="GO" id="GO:0004585">
    <property type="term" value="F:ornithine carbamoyltransferase activity"/>
    <property type="evidence" value="ECO:0007669"/>
    <property type="project" value="UniProtKB-UniRule"/>
</dbReference>
<dbReference type="PRINTS" id="PR00102">
    <property type="entry name" value="OTCASE"/>
</dbReference>
<evidence type="ECO:0000256" key="2">
    <source>
        <dbReference type="ARBA" id="ARBA00007805"/>
    </source>
</evidence>
<dbReference type="InterPro" id="IPR006132">
    <property type="entry name" value="Asp/Orn_carbamoyltranf_P-bd"/>
</dbReference>
<dbReference type="EC" id="2.1.3.3" evidence="3 6"/>
<feature type="binding site" evidence="6">
    <location>
        <position position="102"/>
    </location>
    <ligand>
        <name>carbamoyl phosphate</name>
        <dbReference type="ChEBI" id="CHEBI:58228"/>
    </ligand>
</feature>
<dbReference type="InterPro" id="IPR002292">
    <property type="entry name" value="Orn/put_carbamltrans"/>
</dbReference>
<dbReference type="Proteomes" id="UP000198405">
    <property type="component" value="Unassembled WGS sequence"/>
</dbReference>
<evidence type="ECO:0000256" key="1">
    <source>
        <dbReference type="ARBA" id="ARBA00004975"/>
    </source>
</evidence>
<evidence type="ECO:0000256" key="4">
    <source>
        <dbReference type="ARBA" id="ARBA00022679"/>
    </source>
</evidence>
<accession>A0A238YP60</accession>
<dbReference type="GO" id="GO:0005737">
    <property type="term" value="C:cytoplasm"/>
    <property type="evidence" value="ECO:0007669"/>
    <property type="project" value="UniProtKB-SubCell"/>
</dbReference>
<comment type="pathway">
    <text evidence="1">Amino-acid biosynthesis; L-arginine biosynthesis; L-arginine from L-ornithine and carbamoyl phosphate: step 1/3.</text>
</comment>
<dbReference type="InterPro" id="IPR036901">
    <property type="entry name" value="Asp/Orn_carbamoylTrfase_sf"/>
</dbReference>
<dbReference type="OrthoDB" id="9802587at2"/>